<dbReference type="PANTHER" id="PTHR33472">
    <property type="entry name" value="OS01G0106600 PROTEIN"/>
    <property type="match status" value="1"/>
</dbReference>
<proteinExistence type="predicted"/>
<name>A0A1R3H1M6_COCAP</name>
<feature type="compositionally biased region" description="Low complexity" evidence="1">
    <location>
        <begin position="182"/>
        <end position="204"/>
    </location>
</feature>
<sequence length="446" mass="46344">MSNQPAPARPWFRLASIARPVPPQAPAPTPEPAPAPPRPAAAVRPTFRPGVQPGAAAPPAGAGVSSVPTSPVSTVGRASQPSSPATVGRASQPSSPADKKPTTSSVPNSPARTVQTTSPPKTGTTASLPSSPARTTGSVPSSPVRTAVATTASLPSSPAKPAVVTTASLPTSPAKTTSFAIPPTQTPAAAVTTATTRVRSPTASVTTVKPAAQTPIQSPKTKPPTAPPPSPLLLPPSQLKAQAEVEPKIPAEAEQKTVLVQTRLDKPKPEPRLLHAQKDYGHDALKHGKTSSKEGETKEKGHHGKKIFSDSEDSGMRVITIAGENKGAVMELISSPQRNGFQGGGNLREQRRANFARTGSDASDYHSYSSSSSSEEGRDRKSRDKSKTSKTMPMNAFMNSNVQGVNNSIVFNSSCTHHDPGVHLSLHRKPFGGGFHVKERTNGYSS</sequence>
<feature type="compositionally biased region" description="Basic and acidic residues" evidence="1">
    <location>
        <begin position="263"/>
        <end position="299"/>
    </location>
</feature>
<feature type="compositionally biased region" description="Polar residues" evidence="1">
    <location>
        <begin position="76"/>
        <end position="95"/>
    </location>
</feature>
<protein>
    <submittedName>
        <fullName evidence="2">Uncharacterized protein</fullName>
    </submittedName>
</protein>
<feature type="compositionally biased region" description="Polar residues" evidence="1">
    <location>
        <begin position="102"/>
        <end position="156"/>
    </location>
</feature>
<feature type="compositionally biased region" description="Polar residues" evidence="1">
    <location>
        <begin position="165"/>
        <end position="179"/>
    </location>
</feature>
<keyword evidence="3" id="KW-1185">Reference proteome</keyword>
<organism evidence="2 3">
    <name type="scientific">Corchorus capsularis</name>
    <name type="common">Jute</name>
    <dbReference type="NCBI Taxonomy" id="210143"/>
    <lineage>
        <taxon>Eukaryota</taxon>
        <taxon>Viridiplantae</taxon>
        <taxon>Streptophyta</taxon>
        <taxon>Embryophyta</taxon>
        <taxon>Tracheophyta</taxon>
        <taxon>Spermatophyta</taxon>
        <taxon>Magnoliopsida</taxon>
        <taxon>eudicotyledons</taxon>
        <taxon>Gunneridae</taxon>
        <taxon>Pentapetalae</taxon>
        <taxon>rosids</taxon>
        <taxon>malvids</taxon>
        <taxon>Malvales</taxon>
        <taxon>Malvaceae</taxon>
        <taxon>Grewioideae</taxon>
        <taxon>Apeibeae</taxon>
        <taxon>Corchorus</taxon>
    </lineage>
</organism>
<dbReference type="AlphaFoldDB" id="A0A1R3H1M6"/>
<comment type="caution">
    <text evidence="2">The sequence shown here is derived from an EMBL/GenBank/DDBJ whole genome shotgun (WGS) entry which is preliminary data.</text>
</comment>
<dbReference type="EMBL" id="AWWV01012824">
    <property type="protein sequence ID" value="OMO64239.1"/>
    <property type="molecule type" value="Genomic_DNA"/>
</dbReference>
<evidence type="ECO:0000313" key="3">
    <source>
        <dbReference type="Proteomes" id="UP000188268"/>
    </source>
</evidence>
<feature type="compositionally biased region" description="Basic and acidic residues" evidence="1">
    <location>
        <begin position="243"/>
        <end position="255"/>
    </location>
</feature>
<reference evidence="2 3" key="1">
    <citation type="submission" date="2013-09" db="EMBL/GenBank/DDBJ databases">
        <title>Corchorus capsularis genome sequencing.</title>
        <authorList>
            <person name="Alam M."/>
            <person name="Haque M.S."/>
            <person name="Islam M.S."/>
            <person name="Emdad E.M."/>
            <person name="Islam M.M."/>
            <person name="Ahmed B."/>
            <person name="Halim A."/>
            <person name="Hossen Q.M.M."/>
            <person name="Hossain M.Z."/>
            <person name="Ahmed R."/>
            <person name="Khan M.M."/>
            <person name="Islam R."/>
            <person name="Rashid M.M."/>
            <person name="Khan S.A."/>
            <person name="Rahman M.S."/>
            <person name="Alam M."/>
        </authorList>
    </citation>
    <scope>NUCLEOTIDE SEQUENCE [LARGE SCALE GENOMIC DNA]</scope>
    <source>
        <strain evidence="3">cv. CVL-1</strain>
        <tissue evidence="2">Whole seedling</tissue>
    </source>
</reference>
<evidence type="ECO:0000313" key="2">
    <source>
        <dbReference type="EMBL" id="OMO64239.1"/>
    </source>
</evidence>
<evidence type="ECO:0000256" key="1">
    <source>
        <dbReference type="SAM" id="MobiDB-lite"/>
    </source>
</evidence>
<dbReference type="Proteomes" id="UP000188268">
    <property type="component" value="Unassembled WGS sequence"/>
</dbReference>
<dbReference type="OrthoDB" id="1939627at2759"/>
<accession>A0A1R3H1M6</accession>
<feature type="compositionally biased region" description="Low complexity" evidence="1">
    <location>
        <begin position="40"/>
        <end position="75"/>
    </location>
</feature>
<dbReference type="STRING" id="210143.A0A1R3H1M6"/>
<gene>
    <name evidence="2" type="ORF">CCACVL1_21910</name>
</gene>
<feature type="compositionally biased region" description="Pro residues" evidence="1">
    <location>
        <begin position="20"/>
        <end position="39"/>
    </location>
</feature>
<feature type="compositionally biased region" description="Pro residues" evidence="1">
    <location>
        <begin position="221"/>
        <end position="234"/>
    </location>
</feature>
<dbReference type="OMA" id="NASCTHH"/>
<feature type="compositionally biased region" description="Basic and acidic residues" evidence="1">
    <location>
        <begin position="375"/>
        <end position="387"/>
    </location>
</feature>
<dbReference type="Gramene" id="OMO64239">
    <property type="protein sequence ID" value="OMO64239"/>
    <property type="gene ID" value="CCACVL1_21910"/>
</dbReference>
<feature type="region of interest" description="Disordered" evidence="1">
    <location>
        <begin position="1"/>
        <end position="392"/>
    </location>
</feature>
<feature type="compositionally biased region" description="Low complexity" evidence="1">
    <location>
        <begin position="360"/>
        <end position="374"/>
    </location>
</feature>
<dbReference type="PANTHER" id="PTHR33472:SF1">
    <property type="entry name" value="EXTENSIN-RELATED"/>
    <property type="match status" value="1"/>
</dbReference>